<evidence type="ECO:0000256" key="1">
    <source>
        <dbReference type="SAM" id="MobiDB-lite"/>
    </source>
</evidence>
<name>A0A212F360_DANPL</name>
<evidence type="ECO:0000313" key="3">
    <source>
        <dbReference type="Proteomes" id="UP000007151"/>
    </source>
</evidence>
<organism evidence="2 3">
    <name type="scientific">Danaus plexippus plexippus</name>
    <dbReference type="NCBI Taxonomy" id="278856"/>
    <lineage>
        <taxon>Eukaryota</taxon>
        <taxon>Metazoa</taxon>
        <taxon>Ecdysozoa</taxon>
        <taxon>Arthropoda</taxon>
        <taxon>Hexapoda</taxon>
        <taxon>Insecta</taxon>
        <taxon>Pterygota</taxon>
        <taxon>Neoptera</taxon>
        <taxon>Endopterygota</taxon>
        <taxon>Lepidoptera</taxon>
        <taxon>Glossata</taxon>
        <taxon>Ditrysia</taxon>
        <taxon>Papilionoidea</taxon>
        <taxon>Nymphalidae</taxon>
        <taxon>Danainae</taxon>
        <taxon>Danaini</taxon>
        <taxon>Danaina</taxon>
        <taxon>Danaus</taxon>
        <taxon>Danaus</taxon>
    </lineage>
</organism>
<dbReference type="AlphaFoldDB" id="A0A212F360"/>
<proteinExistence type="predicted"/>
<keyword evidence="3" id="KW-1185">Reference proteome</keyword>
<protein>
    <submittedName>
        <fullName evidence="2">Uncharacterized protein</fullName>
    </submittedName>
</protein>
<comment type="caution">
    <text evidence="2">The sequence shown here is derived from an EMBL/GenBank/DDBJ whole genome shotgun (WGS) entry which is preliminary data.</text>
</comment>
<dbReference type="KEGG" id="dpl:KGM_201403B"/>
<accession>A0A212F360</accession>
<sequence>IRYPRGLLIQESWGTRKRHAKNGTPSPPLQYTHLHTNTRSAIHRTSPASETIAERPRNLAIGKNASRSSIHTHLLDTTSPESPAAEELTSGIAAECPASPEFLRTKKL</sequence>
<feature type="non-terminal residue" evidence="2">
    <location>
        <position position="1"/>
    </location>
</feature>
<gene>
    <name evidence="2" type="ORF">KGM_201403B</name>
</gene>
<dbReference type="InParanoid" id="A0A212F360"/>
<evidence type="ECO:0000313" key="2">
    <source>
        <dbReference type="EMBL" id="OWR48175.1"/>
    </source>
</evidence>
<feature type="region of interest" description="Disordered" evidence="1">
    <location>
        <begin position="13"/>
        <end position="32"/>
    </location>
</feature>
<reference evidence="2 3" key="1">
    <citation type="journal article" date="2011" name="Cell">
        <title>The monarch butterfly genome yields insights into long-distance migration.</title>
        <authorList>
            <person name="Zhan S."/>
            <person name="Merlin C."/>
            <person name="Boore J.L."/>
            <person name="Reppert S.M."/>
        </authorList>
    </citation>
    <scope>NUCLEOTIDE SEQUENCE [LARGE SCALE GENOMIC DNA]</scope>
    <source>
        <strain evidence="2">F-2</strain>
    </source>
</reference>
<dbReference type="Proteomes" id="UP000007151">
    <property type="component" value="Unassembled WGS sequence"/>
</dbReference>
<dbReference type="EMBL" id="AGBW02010616">
    <property type="protein sequence ID" value="OWR48175.1"/>
    <property type="molecule type" value="Genomic_DNA"/>
</dbReference>